<gene>
    <name evidence="2" type="primary">alkB</name>
    <name evidence="1" type="ordered locus">PAU_01187</name>
    <name evidence="2" type="ORF">PA-RVA2-4298</name>
</gene>
<evidence type="ECO:0000313" key="3">
    <source>
        <dbReference type="Proteomes" id="UP000002747"/>
    </source>
</evidence>
<dbReference type="Proteomes" id="UP000002747">
    <property type="component" value="Chromosome"/>
</dbReference>
<dbReference type="AlphaFoldDB" id="B6VKF6"/>
<organism evidence="2">
    <name type="scientific">Photorhabdus asymbiotica subsp. asymbiotica (strain ATCC 43949 / 3105-77)</name>
    <name type="common">Xenorhabdus luminescens (strain 2)</name>
    <dbReference type="NCBI Taxonomy" id="553480"/>
    <lineage>
        <taxon>Bacteria</taxon>
        <taxon>Pseudomonadati</taxon>
        <taxon>Pseudomonadota</taxon>
        <taxon>Gammaproteobacteria</taxon>
        <taxon>Enterobacterales</taxon>
        <taxon>Morganellaceae</taxon>
        <taxon>Photorhabdus</taxon>
    </lineage>
</organism>
<sequence length="37" mass="4069">MNIDCLIVQPLVTAAPCYVDLLHGFIKAILLTFLPVI</sequence>
<dbReference type="STRING" id="291112.PAU_01187"/>
<dbReference type="EMBL" id="FM162591">
    <property type="protein sequence ID" value="CAQ83279.1"/>
    <property type="molecule type" value="Genomic_DNA"/>
</dbReference>
<reference evidence="2" key="3">
    <citation type="submission" date="2008-09" db="EMBL/GenBank/DDBJ databases">
        <authorList>
            <person name="Thomson N.R."/>
        </authorList>
    </citation>
    <scope>NUCLEOTIDE SEQUENCE</scope>
    <source>
        <strain evidence="2">ATCC 43949</strain>
    </source>
</reference>
<dbReference type="KEGG" id="pay:PAU_01187"/>
<reference evidence="1" key="2">
    <citation type="submission" date="2008-05" db="EMBL/GenBank/DDBJ databases">
        <authorList>
            <person name="Crossman L.C."/>
        </authorList>
    </citation>
    <scope>NUCLEOTIDE SEQUENCE</scope>
    <source>
        <strain evidence="1">ATCC43949</strain>
    </source>
</reference>
<reference evidence="2" key="1">
    <citation type="journal article" date="2008" name="Proc. Natl. Acad. Sci. U.S.A.">
        <title>Rapid virulence annotation (RVA): identification of virulence factors using a bacterial genome library and multiple invertebrate hosts.</title>
        <authorList>
            <person name="Waterfield N.R."/>
            <person name="Sanchez-Contreras M."/>
            <person name="Eleftherianos I."/>
            <person name="Dowling A."/>
            <person name="Wilkinson P."/>
            <person name="Parkhill J."/>
            <person name="Thomson N."/>
            <person name="Reynolds S.E."/>
            <person name="Bode H.B."/>
            <person name="Dorus S."/>
            <person name="Ffrench-Constant R.H."/>
        </authorList>
    </citation>
    <scope>NUCLEOTIDE SEQUENCE</scope>
    <source>
        <strain evidence="2">ATCC 43949</strain>
    </source>
</reference>
<evidence type="ECO:0000313" key="2">
    <source>
        <dbReference type="EMBL" id="CAR66636.1"/>
    </source>
</evidence>
<accession>C7BQR3</accession>
<name>B6VKF6_PHOAA</name>
<reference evidence="1 3" key="4">
    <citation type="journal article" date="2009" name="BMC Genomics">
        <title>Comparative genomics of the emerging human pathogen Photorhabdus asymbiotica with the insect pathogen Photorhabdus luminescens.</title>
        <authorList>
            <person name="Wilkinson P."/>
            <person name="Waterfield N.R."/>
            <person name="Crossman L."/>
            <person name="Corton C."/>
            <person name="Sanchez-Contreras M."/>
            <person name="Vlisidou I."/>
            <person name="Barron A."/>
            <person name="Bignell A."/>
            <person name="Clark L."/>
            <person name="Ormond D."/>
            <person name="Mayho M."/>
            <person name="Bason N."/>
            <person name="Smith F."/>
            <person name="Simmonds M."/>
            <person name="Churcher C."/>
            <person name="Harris D."/>
            <person name="Thompson N.R."/>
            <person name="Quail M."/>
            <person name="Parkhill J."/>
            <person name="ffrench-Constant R.H."/>
        </authorList>
    </citation>
    <scope>NUCLEOTIDE SEQUENCE [LARGE SCALE GENOMIC DNA]</scope>
    <source>
        <strain evidence="3">ATCC 43949 / 3105-77</strain>
        <strain evidence="1">ATCC43949</strain>
    </source>
</reference>
<evidence type="ECO:0000313" key="1">
    <source>
        <dbReference type="EMBL" id="CAQ83279.1"/>
    </source>
</evidence>
<proteinExistence type="predicted"/>
<protein>
    <submittedName>
        <fullName evidence="2">Uncharacterized protein</fullName>
    </submittedName>
</protein>
<accession>B6VKF6</accession>
<dbReference type="EMBL" id="FM211044">
    <property type="protein sequence ID" value="CAR66636.1"/>
    <property type="molecule type" value="Genomic_DNA"/>
</dbReference>